<proteinExistence type="predicted"/>
<dbReference type="Proteomes" id="UP001152795">
    <property type="component" value="Unassembled WGS sequence"/>
</dbReference>
<dbReference type="PANTHER" id="PTHR47331">
    <property type="entry name" value="PHD-TYPE DOMAIN-CONTAINING PROTEIN"/>
    <property type="match status" value="1"/>
</dbReference>
<evidence type="ECO:0000313" key="3">
    <source>
        <dbReference type="Proteomes" id="UP001152795"/>
    </source>
</evidence>
<dbReference type="EMBL" id="CACRXK020010832">
    <property type="protein sequence ID" value="CAB4020198.1"/>
    <property type="molecule type" value="Genomic_DNA"/>
</dbReference>
<dbReference type="InterPro" id="IPR008042">
    <property type="entry name" value="Retrotrans_Pao"/>
</dbReference>
<dbReference type="AlphaFoldDB" id="A0A6S7KI21"/>
<dbReference type="InterPro" id="IPR041588">
    <property type="entry name" value="Integrase_H2C2"/>
</dbReference>
<feature type="domain" description="Integrase zinc-binding" evidence="1">
    <location>
        <begin position="198"/>
        <end position="246"/>
    </location>
</feature>
<dbReference type="InterPro" id="IPR036397">
    <property type="entry name" value="RNaseH_sf"/>
</dbReference>
<protein>
    <recommendedName>
        <fullName evidence="1">Integrase zinc-binding domain-containing protein</fullName>
    </recommendedName>
</protein>
<dbReference type="PANTHER" id="PTHR47331:SF1">
    <property type="entry name" value="GAG-LIKE PROTEIN"/>
    <property type="match status" value="1"/>
</dbReference>
<dbReference type="Gene3D" id="3.30.420.10">
    <property type="entry name" value="Ribonuclease H-like superfamily/Ribonuclease H"/>
    <property type="match status" value="1"/>
</dbReference>
<dbReference type="GO" id="GO:0003676">
    <property type="term" value="F:nucleic acid binding"/>
    <property type="evidence" value="ECO:0007669"/>
    <property type="project" value="InterPro"/>
</dbReference>
<organism evidence="2 3">
    <name type="scientific">Paramuricea clavata</name>
    <name type="common">Red gorgonian</name>
    <name type="synonym">Violescent sea-whip</name>
    <dbReference type="NCBI Taxonomy" id="317549"/>
    <lineage>
        <taxon>Eukaryota</taxon>
        <taxon>Metazoa</taxon>
        <taxon>Cnidaria</taxon>
        <taxon>Anthozoa</taxon>
        <taxon>Octocorallia</taxon>
        <taxon>Malacalcyonacea</taxon>
        <taxon>Plexauridae</taxon>
        <taxon>Paramuricea</taxon>
    </lineage>
</organism>
<keyword evidence="3" id="KW-1185">Reference proteome</keyword>
<dbReference type="Pfam" id="PF05380">
    <property type="entry name" value="Peptidase_A17"/>
    <property type="match status" value="1"/>
</dbReference>
<gene>
    <name evidence="2" type="ORF">PACLA_8A076066</name>
</gene>
<name>A0A6S7KI21_PARCT</name>
<dbReference type="OrthoDB" id="6622963at2759"/>
<evidence type="ECO:0000259" key="1">
    <source>
        <dbReference type="Pfam" id="PF17921"/>
    </source>
</evidence>
<feature type="non-terminal residue" evidence="2">
    <location>
        <position position="334"/>
    </location>
</feature>
<accession>A0A6S7KI21</accession>
<reference evidence="2" key="1">
    <citation type="submission" date="2020-04" db="EMBL/GenBank/DDBJ databases">
        <authorList>
            <person name="Alioto T."/>
            <person name="Alioto T."/>
            <person name="Gomez Garrido J."/>
        </authorList>
    </citation>
    <scope>NUCLEOTIDE SEQUENCE</scope>
    <source>
        <strain evidence="2">A484AB</strain>
    </source>
</reference>
<sequence>ILQRWQSWKKDLHLLRKITIPRCYFTKPQHEGSSLELHNFNDASEVGYGSVSYLRITYPDGKIECSFVAGKSRNAPLRTVTIPRLELQAAVLATQEKWPIDEKQKNPQSPDVEKKITLEDLENARRKIIKLVQRQTFNEEIAKLVKGLTIKSSSLAKLKPTLDEEAILRVGGRISRAPISRDAANPMILPRKHHVTRIFIRFLHERNGHCGHEQVLALSREHCWILKGRAAIKEVLNGCTKCKKRTAVRQEQEMAELPKARLTPYEPAFFYTGVDYFGLIYVKRGRGKTTEKRWGVIFTCMNSRAVHLDVARSLETDAFILVLIRFLNRRGHVK</sequence>
<dbReference type="Gene3D" id="1.10.340.70">
    <property type="match status" value="1"/>
</dbReference>
<dbReference type="Pfam" id="PF17921">
    <property type="entry name" value="Integrase_H2C2"/>
    <property type="match status" value="1"/>
</dbReference>
<evidence type="ECO:0000313" key="2">
    <source>
        <dbReference type="EMBL" id="CAB4020198.1"/>
    </source>
</evidence>
<comment type="caution">
    <text evidence="2">The sequence shown here is derived from an EMBL/GenBank/DDBJ whole genome shotgun (WGS) entry which is preliminary data.</text>
</comment>